<dbReference type="InterPro" id="IPR025365">
    <property type="entry name" value="DUF4269"/>
</dbReference>
<dbReference type="EMBL" id="CP081495">
    <property type="protein sequence ID" value="UYW01698.1"/>
    <property type="molecule type" value="Genomic_DNA"/>
</dbReference>
<dbReference type="Pfam" id="PF14091">
    <property type="entry name" value="DUF4269"/>
    <property type="match status" value="1"/>
</dbReference>
<organism evidence="1 2">
    <name type="scientific">Flavobacterium agricola</name>
    <dbReference type="NCBI Taxonomy" id="2870839"/>
    <lineage>
        <taxon>Bacteria</taxon>
        <taxon>Pseudomonadati</taxon>
        <taxon>Bacteroidota</taxon>
        <taxon>Flavobacteriia</taxon>
        <taxon>Flavobacteriales</taxon>
        <taxon>Flavobacteriaceae</taxon>
        <taxon>Flavobacterium</taxon>
    </lineage>
</organism>
<dbReference type="Proteomes" id="UP001163328">
    <property type="component" value="Chromosome"/>
</dbReference>
<accession>A0ABY6LZF5</accession>
<sequence length="176" mass="20377">MNFKSIAYLKTGNAVQQKAYKTLTDLCFFETFKNYEPLLVGTIPIEINIQNSDLDLILFTTNVQELALKLTQQYQHKANFKLKISNLEQHILVCTFTYQDFEIEIYSQNIPTTKQNGYLHMVKEYEILKAMPPSFKQQVIQLKKQGLKTEPAFAQLLKLTGNPYQSLLTYVIPSKN</sequence>
<name>A0ABY6LZF5_9FLAO</name>
<evidence type="ECO:0000313" key="1">
    <source>
        <dbReference type="EMBL" id="UYW01698.1"/>
    </source>
</evidence>
<gene>
    <name evidence="1" type="ORF">K5I29_01870</name>
</gene>
<evidence type="ECO:0000313" key="2">
    <source>
        <dbReference type="Proteomes" id="UP001163328"/>
    </source>
</evidence>
<dbReference type="RefSeq" id="WP_264434170.1">
    <property type="nucleotide sequence ID" value="NZ_CP081495.1"/>
</dbReference>
<keyword evidence="2" id="KW-1185">Reference proteome</keyword>
<protein>
    <submittedName>
        <fullName evidence="1">DUF4269 domain-containing protein</fullName>
    </submittedName>
</protein>
<reference evidence="1" key="1">
    <citation type="submission" date="2021-08" db="EMBL/GenBank/DDBJ databases">
        <title>Flavobacterium sp. strain CC-SYL302.</title>
        <authorList>
            <person name="Lin S.-Y."/>
            <person name="Lee T.-H."/>
            <person name="Young C.-C."/>
        </authorList>
    </citation>
    <scope>NUCLEOTIDE SEQUENCE</scope>
    <source>
        <strain evidence="1">CC-SYL302</strain>
    </source>
</reference>
<proteinExistence type="predicted"/>